<dbReference type="Pfam" id="PF13657">
    <property type="entry name" value="Couple_hipA"/>
    <property type="match status" value="1"/>
</dbReference>
<name>A0ABW0FVP4_9CAUL</name>
<keyword evidence="7" id="KW-1185">Reference proteome</keyword>
<feature type="domain" description="HipA N-terminal subdomain 1" evidence="5">
    <location>
        <begin position="18"/>
        <end position="119"/>
    </location>
</feature>
<keyword evidence="2" id="KW-0808">Transferase</keyword>
<evidence type="ECO:0000256" key="3">
    <source>
        <dbReference type="ARBA" id="ARBA00022777"/>
    </source>
</evidence>
<evidence type="ECO:0000259" key="5">
    <source>
        <dbReference type="Pfam" id="PF13657"/>
    </source>
</evidence>
<dbReference type="PANTHER" id="PTHR37419:SF8">
    <property type="entry name" value="TOXIN YJJJ"/>
    <property type="match status" value="1"/>
</dbReference>
<dbReference type="Pfam" id="PF07804">
    <property type="entry name" value="HipA_C"/>
    <property type="match status" value="1"/>
</dbReference>
<evidence type="ECO:0000313" key="7">
    <source>
        <dbReference type="Proteomes" id="UP001596152"/>
    </source>
</evidence>
<evidence type="ECO:0000256" key="2">
    <source>
        <dbReference type="ARBA" id="ARBA00022679"/>
    </source>
</evidence>
<dbReference type="InterPro" id="IPR052028">
    <property type="entry name" value="HipA_Ser/Thr_kinase"/>
</dbReference>
<dbReference type="RefSeq" id="WP_374036513.1">
    <property type="nucleotide sequence ID" value="NZ_CP169082.1"/>
</dbReference>
<organism evidence="6 7">
    <name type="scientific">Brevundimonas staleyi</name>
    <dbReference type="NCBI Taxonomy" id="74326"/>
    <lineage>
        <taxon>Bacteria</taxon>
        <taxon>Pseudomonadati</taxon>
        <taxon>Pseudomonadota</taxon>
        <taxon>Alphaproteobacteria</taxon>
        <taxon>Caulobacterales</taxon>
        <taxon>Caulobacteraceae</taxon>
        <taxon>Brevundimonas</taxon>
    </lineage>
</organism>
<comment type="similarity">
    <text evidence="1">Belongs to the HipA Ser/Thr kinase family.</text>
</comment>
<accession>A0ABW0FVP4</accession>
<evidence type="ECO:0000313" key="6">
    <source>
        <dbReference type="EMBL" id="MFC5345524.1"/>
    </source>
</evidence>
<gene>
    <name evidence="6" type="ORF">ACFPIE_16535</name>
</gene>
<dbReference type="EMBL" id="JBHSLF010000050">
    <property type="protein sequence ID" value="MFC5345524.1"/>
    <property type="molecule type" value="Genomic_DNA"/>
</dbReference>
<protein>
    <submittedName>
        <fullName evidence="6">Type II toxin-antitoxin system HipA family toxin</fullName>
    </submittedName>
</protein>
<evidence type="ECO:0000256" key="1">
    <source>
        <dbReference type="ARBA" id="ARBA00010164"/>
    </source>
</evidence>
<keyword evidence="3" id="KW-0418">Kinase</keyword>
<comment type="caution">
    <text evidence="6">The sequence shown here is derived from an EMBL/GenBank/DDBJ whole genome shotgun (WGS) entry which is preliminary data.</text>
</comment>
<dbReference type="PANTHER" id="PTHR37419">
    <property type="entry name" value="SERINE/THREONINE-PROTEIN KINASE TOXIN HIPA"/>
    <property type="match status" value="1"/>
</dbReference>
<dbReference type="InterPro" id="IPR012893">
    <property type="entry name" value="HipA-like_C"/>
</dbReference>
<proteinExistence type="inferred from homology"/>
<sequence>MSATATTAIQVSLDLASGRRSVGRLALRDQRVYFEYSPEFLDSGLELSPLRLPLRPGLLTFDPRLFDGLPGLFNDSLPDGWGRLLFDRARRARGLLPGEATPLDRLAHVGSGGMGALVYEPDLGPDAPDAPIDLDRLADQSRAVLEGDAEGVLDALIALNGSSAGARPKAMIAFDPRTGGLAHGQAGLPDGHEPWLVKFATQQDGADAGAIEQVYALMARSAGLAMTPTRLLRTARGGAYFATRRFDRDGDARRHVHTVSGLLHSDHRIPALDYEDLVVLTLGLTRDIREVEAMVRLAAFNVLAHNRDDHAKNIAFLMTDDGRWRLAPAYDLTFSSGPGGEQSTTIMGQGRAPGTEALRALGKAARLSPRRVEALIEQTRDALAAWPRLATEHGVSAAQIRLIGDRLDAIR</sequence>
<feature type="domain" description="HipA-like C-terminal" evidence="4">
    <location>
        <begin position="162"/>
        <end position="386"/>
    </location>
</feature>
<dbReference type="InterPro" id="IPR017508">
    <property type="entry name" value="HipA_N1"/>
</dbReference>
<dbReference type="Gene3D" id="1.10.1070.20">
    <property type="match status" value="1"/>
</dbReference>
<evidence type="ECO:0000259" key="4">
    <source>
        <dbReference type="Pfam" id="PF07804"/>
    </source>
</evidence>
<dbReference type="Proteomes" id="UP001596152">
    <property type="component" value="Unassembled WGS sequence"/>
</dbReference>
<reference evidence="7" key="1">
    <citation type="journal article" date="2019" name="Int. J. Syst. Evol. Microbiol.">
        <title>The Global Catalogue of Microorganisms (GCM) 10K type strain sequencing project: providing services to taxonomists for standard genome sequencing and annotation.</title>
        <authorList>
            <consortium name="The Broad Institute Genomics Platform"/>
            <consortium name="The Broad Institute Genome Sequencing Center for Infectious Disease"/>
            <person name="Wu L."/>
            <person name="Ma J."/>
        </authorList>
    </citation>
    <scope>NUCLEOTIDE SEQUENCE [LARGE SCALE GENOMIC DNA]</scope>
    <source>
        <strain evidence="7">JCM 12125</strain>
    </source>
</reference>